<dbReference type="PANTHER" id="PTHR21043:SF0">
    <property type="entry name" value="MITOCHONDRIAL ASSEMBLY OF RIBOSOMAL LARGE SUBUNIT PROTEIN 1"/>
    <property type="match status" value="1"/>
</dbReference>
<evidence type="ECO:0000313" key="3">
    <source>
        <dbReference type="EMBL" id="GMH81685.1"/>
    </source>
</evidence>
<gene>
    <name evidence="3" type="ORF">TrVE_jg3085</name>
</gene>
<comment type="caution">
    <text evidence="3">The sequence shown here is derived from an EMBL/GenBank/DDBJ whole genome shotgun (WGS) entry which is preliminary data.</text>
</comment>
<dbReference type="PANTHER" id="PTHR21043">
    <property type="entry name" value="IOJAP SUPERFAMILY ORTHOLOG"/>
    <property type="match status" value="1"/>
</dbReference>
<keyword evidence="4" id="KW-1185">Reference proteome</keyword>
<feature type="chain" id="PRO_5040854467" evidence="2">
    <location>
        <begin position="27"/>
        <end position="251"/>
    </location>
</feature>
<proteinExistence type="inferred from homology"/>
<sequence length="251" mass="27594">MMSSKVWPSPLLLCLLCVLLTLSTDSFVIPSSPLHRHKLQTALALEASQTIVPAANTVPSSLLQVILHSSLNRKASSPTLYSLPSSSPSYAFLLNGSSRPQIRALVSSIKTDVKQWSLHQTSPSDNPPLPVPQFPENLTKIIDKSLLSQSDISQWSRLLSLSDGLQPLGLGFGQTTRNQGDVYQSGWIVLDYGDVVVHVMTDKSRNFYNLDGKYEDEGGEVVDLVEAGWVDAEAIREEEEEVVDSDDPFWS</sequence>
<evidence type="ECO:0000256" key="2">
    <source>
        <dbReference type="SAM" id="SignalP"/>
    </source>
</evidence>
<protein>
    <submittedName>
        <fullName evidence="3">Uncharacterized protein</fullName>
    </submittedName>
</protein>
<evidence type="ECO:0000256" key="1">
    <source>
        <dbReference type="ARBA" id="ARBA00010574"/>
    </source>
</evidence>
<reference evidence="4" key="1">
    <citation type="journal article" date="2023" name="Commun. Biol.">
        <title>Genome analysis of Parmales, the sister group of diatoms, reveals the evolutionary specialization of diatoms from phago-mixotrophs to photoautotrophs.</title>
        <authorList>
            <person name="Ban H."/>
            <person name="Sato S."/>
            <person name="Yoshikawa S."/>
            <person name="Yamada K."/>
            <person name="Nakamura Y."/>
            <person name="Ichinomiya M."/>
            <person name="Sato N."/>
            <person name="Blanc-Mathieu R."/>
            <person name="Endo H."/>
            <person name="Kuwata A."/>
            <person name="Ogata H."/>
        </authorList>
    </citation>
    <scope>NUCLEOTIDE SEQUENCE [LARGE SCALE GENOMIC DNA]</scope>
    <source>
        <strain evidence="4">NIES 3699</strain>
    </source>
</reference>
<name>A0A9W7B8T7_9STRA</name>
<accession>A0A9W7B8T7</accession>
<dbReference type="GO" id="GO:0043023">
    <property type="term" value="F:ribosomal large subunit binding"/>
    <property type="evidence" value="ECO:0007669"/>
    <property type="project" value="TreeGrafter"/>
</dbReference>
<organism evidence="3 4">
    <name type="scientific">Triparma verrucosa</name>
    <dbReference type="NCBI Taxonomy" id="1606542"/>
    <lineage>
        <taxon>Eukaryota</taxon>
        <taxon>Sar</taxon>
        <taxon>Stramenopiles</taxon>
        <taxon>Ochrophyta</taxon>
        <taxon>Bolidophyceae</taxon>
        <taxon>Parmales</taxon>
        <taxon>Triparmaceae</taxon>
        <taxon>Triparma</taxon>
    </lineage>
</organism>
<dbReference type="Proteomes" id="UP001165160">
    <property type="component" value="Unassembled WGS sequence"/>
</dbReference>
<dbReference type="Gene3D" id="3.30.460.10">
    <property type="entry name" value="Beta Polymerase, domain 2"/>
    <property type="match status" value="1"/>
</dbReference>
<keyword evidence="2" id="KW-0732">Signal</keyword>
<feature type="signal peptide" evidence="2">
    <location>
        <begin position="1"/>
        <end position="26"/>
    </location>
</feature>
<evidence type="ECO:0000313" key="4">
    <source>
        <dbReference type="Proteomes" id="UP001165160"/>
    </source>
</evidence>
<dbReference type="Pfam" id="PF02410">
    <property type="entry name" value="RsfS"/>
    <property type="match status" value="1"/>
</dbReference>
<dbReference type="EMBL" id="BRXX01000006">
    <property type="protein sequence ID" value="GMH81685.1"/>
    <property type="molecule type" value="Genomic_DNA"/>
</dbReference>
<dbReference type="SUPFAM" id="SSF81301">
    <property type="entry name" value="Nucleotidyltransferase"/>
    <property type="match status" value="1"/>
</dbReference>
<dbReference type="InterPro" id="IPR004394">
    <property type="entry name" value="Iojap/RsfS/C7orf30"/>
</dbReference>
<dbReference type="GO" id="GO:0017148">
    <property type="term" value="P:negative regulation of translation"/>
    <property type="evidence" value="ECO:0007669"/>
    <property type="project" value="TreeGrafter"/>
</dbReference>
<dbReference type="InterPro" id="IPR043519">
    <property type="entry name" value="NT_sf"/>
</dbReference>
<dbReference type="AlphaFoldDB" id="A0A9W7B8T7"/>
<dbReference type="GO" id="GO:0090071">
    <property type="term" value="P:negative regulation of ribosome biogenesis"/>
    <property type="evidence" value="ECO:0007669"/>
    <property type="project" value="TreeGrafter"/>
</dbReference>
<comment type="similarity">
    <text evidence="1">Belongs to the Iojap/RsfS family.</text>
</comment>